<sequence>MGMERRQFVGTAAAALAGGLAGCAGSSSDGAETTTETETGTSTATPVETTAPPQEYASSMAPVGGVSFDAPPSSVSVYSLTYADLAVAYGHGDAVNSLGFDAAAGGNTLDAYYARLDGVDFDYDDLTQLNSGSGEIRVEKEVFYELDSDLHLMDPALLTSFDGWERADVEEITDNVGPWFGNVYSRTHSQPPESWRDAYEYYGLWEIAERVAPLFGESDRYEALAAVHDDLLATIEAGLPPESERPSVAALIYFDGTFYPSAINAPGFANAHVRPLGATDAFADTDAGFGTTYDYETLLELDPDVILHQYGIASYYDVAAIRETIADDPVGSDLTAIQNDRFYPSGTPVQGPLMNLFQLEMTAKQLYPEQFGAWPGYEHGAAYPAIPEDERLFDRERVADIVAGSN</sequence>
<keyword evidence="2" id="KW-0732">Signal</keyword>
<evidence type="ECO:0000313" key="5">
    <source>
        <dbReference type="Proteomes" id="UP001596388"/>
    </source>
</evidence>
<dbReference type="PROSITE" id="PS51257">
    <property type="entry name" value="PROKAR_LIPOPROTEIN"/>
    <property type="match status" value="1"/>
</dbReference>
<evidence type="ECO:0000256" key="1">
    <source>
        <dbReference type="ARBA" id="ARBA00022448"/>
    </source>
</evidence>
<evidence type="ECO:0000256" key="3">
    <source>
        <dbReference type="SAM" id="MobiDB-lite"/>
    </source>
</evidence>
<dbReference type="InterPro" id="IPR006311">
    <property type="entry name" value="TAT_signal"/>
</dbReference>
<dbReference type="EMBL" id="JBHTAG010000003">
    <property type="protein sequence ID" value="MFC7098556.1"/>
    <property type="molecule type" value="Genomic_DNA"/>
</dbReference>
<protein>
    <submittedName>
        <fullName evidence="4">ABC transporter substrate-binding protein</fullName>
    </submittedName>
</protein>
<dbReference type="Gene3D" id="3.40.50.1980">
    <property type="entry name" value="Nitrogenase molybdenum iron protein domain"/>
    <property type="match status" value="2"/>
</dbReference>
<gene>
    <name evidence="4" type="ORF">ACFQKD_14700</name>
</gene>
<organism evidence="4 5">
    <name type="scientific">Halobaculum marinum</name>
    <dbReference type="NCBI Taxonomy" id="3031996"/>
    <lineage>
        <taxon>Archaea</taxon>
        <taxon>Methanobacteriati</taxon>
        <taxon>Methanobacteriota</taxon>
        <taxon>Stenosarchaea group</taxon>
        <taxon>Halobacteria</taxon>
        <taxon>Halobacteriales</taxon>
        <taxon>Haloferacaceae</taxon>
        <taxon>Halobaculum</taxon>
    </lineage>
</organism>
<dbReference type="GeneID" id="79270515"/>
<comment type="caution">
    <text evidence="4">The sequence shown here is derived from an EMBL/GenBank/DDBJ whole genome shotgun (WGS) entry which is preliminary data.</text>
</comment>
<dbReference type="InterPro" id="IPR051313">
    <property type="entry name" value="Bact_iron-sidero_bind"/>
</dbReference>
<proteinExistence type="predicted"/>
<keyword evidence="1" id="KW-0813">Transport</keyword>
<accession>A0ABD5X1X8</accession>
<dbReference type="PANTHER" id="PTHR30532:SF1">
    <property type="entry name" value="IRON(3+)-HYDROXAMATE-BINDING PROTEIN FHUD"/>
    <property type="match status" value="1"/>
</dbReference>
<dbReference type="Proteomes" id="UP001596388">
    <property type="component" value="Unassembled WGS sequence"/>
</dbReference>
<dbReference type="RefSeq" id="WP_276236909.1">
    <property type="nucleotide sequence ID" value="NZ_CP119989.1"/>
</dbReference>
<dbReference type="SUPFAM" id="SSF53807">
    <property type="entry name" value="Helical backbone' metal receptor"/>
    <property type="match status" value="1"/>
</dbReference>
<evidence type="ECO:0000313" key="4">
    <source>
        <dbReference type="EMBL" id="MFC7098556.1"/>
    </source>
</evidence>
<reference evidence="4 5" key="1">
    <citation type="journal article" date="2019" name="Int. J. Syst. Evol. Microbiol.">
        <title>The Global Catalogue of Microorganisms (GCM) 10K type strain sequencing project: providing services to taxonomists for standard genome sequencing and annotation.</title>
        <authorList>
            <consortium name="The Broad Institute Genomics Platform"/>
            <consortium name="The Broad Institute Genome Sequencing Center for Infectious Disease"/>
            <person name="Wu L."/>
            <person name="Ma J."/>
        </authorList>
    </citation>
    <scope>NUCLEOTIDE SEQUENCE [LARGE SCALE GENOMIC DNA]</scope>
    <source>
        <strain evidence="4 5">DT55</strain>
    </source>
</reference>
<dbReference type="AlphaFoldDB" id="A0ABD5X1X8"/>
<feature type="region of interest" description="Disordered" evidence="3">
    <location>
        <begin position="25"/>
        <end position="58"/>
    </location>
</feature>
<feature type="compositionally biased region" description="Low complexity" evidence="3">
    <location>
        <begin position="25"/>
        <end position="53"/>
    </location>
</feature>
<keyword evidence="5" id="KW-1185">Reference proteome</keyword>
<name>A0ABD5X1X8_9EURY</name>
<dbReference type="PANTHER" id="PTHR30532">
    <property type="entry name" value="IRON III DICITRATE-BINDING PERIPLASMIC PROTEIN"/>
    <property type="match status" value="1"/>
</dbReference>
<dbReference type="PROSITE" id="PS51318">
    <property type="entry name" value="TAT"/>
    <property type="match status" value="1"/>
</dbReference>
<evidence type="ECO:0000256" key="2">
    <source>
        <dbReference type="ARBA" id="ARBA00022729"/>
    </source>
</evidence>